<gene>
    <name evidence="2" type="primary">jg8331</name>
    <name evidence="2" type="ORF">PAEG_LOCUS25647</name>
</gene>
<dbReference type="AlphaFoldDB" id="A0A8S4SNA8"/>
<evidence type="ECO:0000313" key="3">
    <source>
        <dbReference type="Proteomes" id="UP000838756"/>
    </source>
</evidence>
<sequence length="106" mass="12140">MPKFGFAYKVFPLQRILEYFGYIARRDGDNLEKIVVTGKETQKERDLEDVARFFGWNKSALLSTPKCILLYTLLKVELNGTKSSERSGCEGVTNPSNEENDVERDN</sequence>
<dbReference type="EMBL" id="CAKXAJ010026346">
    <property type="protein sequence ID" value="CAH2267067.1"/>
    <property type="molecule type" value="Genomic_DNA"/>
</dbReference>
<comment type="caution">
    <text evidence="2">The sequence shown here is derived from an EMBL/GenBank/DDBJ whole genome shotgun (WGS) entry which is preliminary data.</text>
</comment>
<accession>A0A8S4SNA8</accession>
<protein>
    <submittedName>
        <fullName evidence="2">Jg8331 protein</fullName>
    </submittedName>
</protein>
<dbReference type="Proteomes" id="UP000838756">
    <property type="component" value="Unassembled WGS sequence"/>
</dbReference>
<keyword evidence="3" id="KW-1185">Reference proteome</keyword>
<feature type="region of interest" description="Disordered" evidence="1">
    <location>
        <begin position="83"/>
        <end position="106"/>
    </location>
</feature>
<evidence type="ECO:0000313" key="2">
    <source>
        <dbReference type="EMBL" id="CAH2267067.1"/>
    </source>
</evidence>
<reference evidence="2" key="1">
    <citation type="submission" date="2022-03" db="EMBL/GenBank/DDBJ databases">
        <authorList>
            <person name="Lindestad O."/>
        </authorList>
    </citation>
    <scope>NUCLEOTIDE SEQUENCE</scope>
</reference>
<evidence type="ECO:0000256" key="1">
    <source>
        <dbReference type="SAM" id="MobiDB-lite"/>
    </source>
</evidence>
<organism evidence="2 3">
    <name type="scientific">Pararge aegeria aegeria</name>
    <dbReference type="NCBI Taxonomy" id="348720"/>
    <lineage>
        <taxon>Eukaryota</taxon>
        <taxon>Metazoa</taxon>
        <taxon>Ecdysozoa</taxon>
        <taxon>Arthropoda</taxon>
        <taxon>Hexapoda</taxon>
        <taxon>Insecta</taxon>
        <taxon>Pterygota</taxon>
        <taxon>Neoptera</taxon>
        <taxon>Endopterygota</taxon>
        <taxon>Lepidoptera</taxon>
        <taxon>Glossata</taxon>
        <taxon>Ditrysia</taxon>
        <taxon>Papilionoidea</taxon>
        <taxon>Nymphalidae</taxon>
        <taxon>Satyrinae</taxon>
        <taxon>Satyrini</taxon>
        <taxon>Parargina</taxon>
        <taxon>Pararge</taxon>
    </lineage>
</organism>
<name>A0A8S4SNA8_9NEOP</name>
<proteinExistence type="predicted"/>